<feature type="transmembrane region" description="Helical" evidence="1">
    <location>
        <begin position="379"/>
        <end position="401"/>
    </location>
</feature>
<dbReference type="Proteomes" id="UP000692954">
    <property type="component" value="Unassembled WGS sequence"/>
</dbReference>
<comment type="caution">
    <text evidence="2">The sequence shown here is derived from an EMBL/GenBank/DDBJ whole genome shotgun (WGS) entry which is preliminary data.</text>
</comment>
<feature type="transmembrane region" description="Helical" evidence="1">
    <location>
        <begin position="20"/>
        <end position="39"/>
    </location>
</feature>
<evidence type="ECO:0000313" key="2">
    <source>
        <dbReference type="EMBL" id="CAD8080270.1"/>
    </source>
</evidence>
<reference evidence="2" key="1">
    <citation type="submission" date="2021-01" db="EMBL/GenBank/DDBJ databases">
        <authorList>
            <consortium name="Genoscope - CEA"/>
            <person name="William W."/>
        </authorList>
    </citation>
    <scope>NUCLEOTIDE SEQUENCE</scope>
</reference>
<evidence type="ECO:0000313" key="3">
    <source>
        <dbReference type="Proteomes" id="UP000692954"/>
    </source>
</evidence>
<organism evidence="2 3">
    <name type="scientific">Paramecium sonneborni</name>
    <dbReference type="NCBI Taxonomy" id="65129"/>
    <lineage>
        <taxon>Eukaryota</taxon>
        <taxon>Sar</taxon>
        <taxon>Alveolata</taxon>
        <taxon>Ciliophora</taxon>
        <taxon>Intramacronucleata</taxon>
        <taxon>Oligohymenophorea</taxon>
        <taxon>Peniculida</taxon>
        <taxon>Parameciidae</taxon>
        <taxon>Paramecium</taxon>
    </lineage>
</organism>
<gene>
    <name evidence="2" type="ORF">PSON_ATCC_30995.1.T0400153</name>
</gene>
<keyword evidence="3" id="KW-1185">Reference proteome</keyword>
<dbReference type="OrthoDB" id="307182at2759"/>
<evidence type="ECO:0000256" key="1">
    <source>
        <dbReference type="SAM" id="Phobius"/>
    </source>
</evidence>
<accession>A0A8S1MIK4</accession>
<name>A0A8S1MIK4_9CILI</name>
<sequence length="512" mass="59836">MFTLFLKKLRSLTMKSQIILFNLLTLILVLSVGWINYYVQTEIFSAISSNSLSQILQIQDQDQIGFLAQNLGLVIETKFMAVLQQMEQINHFYSFFQREKENLINYQQMDPCISINDFLKNNISFYVPKFCYQAIGVPDYISIPNSEKEVYILQDFLSLLNHYSLVLDRSLAGMIQVASVSKTKYFSQFPFCFLLPWFDITQLPWYQNHLLESGQNKGFIFSPLNDFFITKIKEMSITSSIYHNGQIIGIIREGLIINDYLIPIVPYNVLLLDHEGLVVYFNIEQLRNKTDYFYIYEENVTGFNKTDWKEMIQFSKKDDKIILVLENKLSQEKVNVYSLEVLKNNFTLVVYTNITTKLDSQNKSAAIQEKSFFNFTISLFAQIILGLAAIIIQIFVLIIVFRPLRQFSKIIKQYTLSQGNNINSQIFKMINKNSQRSDAVSTLQNKIINFSQTLFKSKERKCDMCKIWESFSYNLKESDFDLDQIKNQFLNLKNGQQEFNPKMLKIIKLGIN</sequence>
<keyword evidence="1" id="KW-0472">Membrane</keyword>
<dbReference type="AlphaFoldDB" id="A0A8S1MIK4"/>
<proteinExistence type="predicted"/>
<protein>
    <submittedName>
        <fullName evidence="2">Uncharacterized protein</fullName>
    </submittedName>
</protein>
<dbReference type="EMBL" id="CAJJDN010000040">
    <property type="protein sequence ID" value="CAD8080270.1"/>
    <property type="molecule type" value="Genomic_DNA"/>
</dbReference>
<keyword evidence="1" id="KW-1133">Transmembrane helix</keyword>
<keyword evidence="1" id="KW-0812">Transmembrane</keyword>